<dbReference type="InterPro" id="IPR050319">
    <property type="entry name" value="ABC_transp_ATP-bind"/>
</dbReference>
<dbReference type="Proteomes" id="UP001144256">
    <property type="component" value="Unassembled WGS sequence"/>
</dbReference>
<evidence type="ECO:0000313" key="7">
    <source>
        <dbReference type="Proteomes" id="UP001144256"/>
    </source>
</evidence>
<dbReference type="PANTHER" id="PTHR43776:SF7">
    <property type="entry name" value="D,D-DIPEPTIDE TRANSPORT ATP-BINDING PROTEIN DDPF-RELATED"/>
    <property type="match status" value="1"/>
</dbReference>
<evidence type="ECO:0000259" key="5">
    <source>
        <dbReference type="PROSITE" id="PS50893"/>
    </source>
</evidence>
<keyword evidence="4 6" id="KW-0067">ATP-binding</keyword>
<evidence type="ECO:0000256" key="4">
    <source>
        <dbReference type="ARBA" id="ARBA00022840"/>
    </source>
</evidence>
<evidence type="ECO:0000256" key="3">
    <source>
        <dbReference type="ARBA" id="ARBA00022741"/>
    </source>
</evidence>
<dbReference type="CDD" id="cd03257">
    <property type="entry name" value="ABC_NikE_OppD_transporters"/>
    <property type="match status" value="1"/>
</dbReference>
<dbReference type="PANTHER" id="PTHR43776">
    <property type="entry name" value="TRANSPORT ATP-BINDING PROTEIN"/>
    <property type="match status" value="1"/>
</dbReference>
<dbReference type="GO" id="GO:0055085">
    <property type="term" value="P:transmembrane transport"/>
    <property type="evidence" value="ECO:0007669"/>
    <property type="project" value="UniProtKB-ARBA"/>
</dbReference>
<reference evidence="6" key="1">
    <citation type="submission" date="2022-06" db="EMBL/GenBank/DDBJ databases">
        <title>Vallitalea longa sp. nov., an anaerobic bacterium isolated from marine sediment.</title>
        <authorList>
            <person name="Hirano S."/>
            <person name="Terahara T."/>
            <person name="Mori K."/>
            <person name="Hamada M."/>
            <person name="Matsumoto R."/>
            <person name="Kobayashi T."/>
        </authorList>
    </citation>
    <scope>NUCLEOTIDE SEQUENCE</scope>
    <source>
        <strain evidence="6">SH18-1</strain>
    </source>
</reference>
<dbReference type="InterPro" id="IPR013563">
    <property type="entry name" value="Oligopep_ABC_C"/>
</dbReference>
<dbReference type="InterPro" id="IPR003439">
    <property type="entry name" value="ABC_transporter-like_ATP-bd"/>
</dbReference>
<dbReference type="GO" id="GO:0015833">
    <property type="term" value="P:peptide transport"/>
    <property type="evidence" value="ECO:0007669"/>
    <property type="project" value="InterPro"/>
</dbReference>
<dbReference type="GO" id="GO:0005524">
    <property type="term" value="F:ATP binding"/>
    <property type="evidence" value="ECO:0007669"/>
    <property type="project" value="UniProtKB-KW"/>
</dbReference>
<gene>
    <name evidence="6" type="primary">oppF_2</name>
    <name evidence="6" type="ORF">SH1V18_08140</name>
</gene>
<dbReference type="SMART" id="SM00382">
    <property type="entry name" value="AAA"/>
    <property type="match status" value="1"/>
</dbReference>
<dbReference type="GO" id="GO:0016887">
    <property type="term" value="F:ATP hydrolysis activity"/>
    <property type="evidence" value="ECO:0007669"/>
    <property type="project" value="InterPro"/>
</dbReference>
<feature type="domain" description="ABC transporter" evidence="5">
    <location>
        <begin position="6"/>
        <end position="250"/>
    </location>
</feature>
<keyword evidence="7" id="KW-1185">Reference proteome</keyword>
<sequence length="323" mass="36672">MREVLMKVSHLSKEFNIGRNKYLKAVDDISFELNRGETLGVVGESGCGKTTLGRTLMNIYESTAGEIKLAGEILDTKNRKHRKNFSNCMQMIFQDPFASLNPRMTVGEIVSEGWAYRKLYNKKERHEKAVELLRIVGLNEEHSNRFPHEFSGGQRQRIGIARALSMNPDIIICDEPISALDVSIQAQVMNLLIELQKENNLTYIFIAHDLSMVRYISTNIMVMYLGSQMELGPSADIYHHSVHPYTQALFSAIPVPDPDMNEEHQRIMLKGEIPSPINVPKGCKFCTRCAYAKEKCKTIRPETKEVAPGHFCACHFPILENLE</sequence>
<dbReference type="InterPro" id="IPR027417">
    <property type="entry name" value="P-loop_NTPase"/>
</dbReference>
<evidence type="ECO:0000313" key="6">
    <source>
        <dbReference type="EMBL" id="GKX28334.1"/>
    </source>
</evidence>
<accession>A0A9W5Y8B4</accession>
<dbReference type="AlphaFoldDB" id="A0A9W5Y8B4"/>
<evidence type="ECO:0000256" key="2">
    <source>
        <dbReference type="ARBA" id="ARBA00022448"/>
    </source>
</evidence>
<protein>
    <submittedName>
        <fullName evidence="6">ABC transporter ATP-binding protein</fullName>
    </submittedName>
</protein>
<keyword evidence="3" id="KW-0547">Nucleotide-binding</keyword>
<dbReference type="SUPFAM" id="SSF52540">
    <property type="entry name" value="P-loop containing nucleoside triphosphate hydrolases"/>
    <property type="match status" value="1"/>
</dbReference>
<dbReference type="InterPro" id="IPR017871">
    <property type="entry name" value="ABC_transporter-like_CS"/>
</dbReference>
<dbReference type="EMBL" id="BRLB01000001">
    <property type="protein sequence ID" value="GKX28334.1"/>
    <property type="molecule type" value="Genomic_DNA"/>
</dbReference>
<dbReference type="FunFam" id="3.40.50.300:FF:000016">
    <property type="entry name" value="Oligopeptide ABC transporter ATP-binding component"/>
    <property type="match status" value="1"/>
</dbReference>
<dbReference type="RefSeq" id="WP_281812492.1">
    <property type="nucleotide sequence ID" value="NZ_BRLB01000001.1"/>
</dbReference>
<name>A0A9W5Y8B4_9FIRM</name>
<dbReference type="PROSITE" id="PS00211">
    <property type="entry name" value="ABC_TRANSPORTER_1"/>
    <property type="match status" value="1"/>
</dbReference>
<keyword evidence="2" id="KW-0813">Transport</keyword>
<comment type="similarity">
    <text evidence="1">Belongs to the ABC transporter superfamily.</text>
</comment>
<proteinExistence type="inferred from homology"/>
<organism evidence="6 7">
    <name type="scientific">Vallitalea longa</name>
    <dbReference type="NCBI Taxonomy" id="2936439"/>
    <lineage>
        <taxon>Bacteria</taxon>
        <taxon>Bacillati</taxon>
        <taxon>Bacillota</taxon>
        <taxon>Clostridia</taxon>
        <taxon>Lachnospirales</taxon>
        <taxon>Vallitaleaceae</taxon>
        <taxon>Vallitalea</taxon>
    </lineage>
</organism>
<evidence type="ECO:0000256" key="1">
    <source>
        <dbReference type="ARBA" id="ARBA00005417"/>
    </source>
</evidence>
<dbReference type="NCBIfam" id="TIGR01727">
    <property type="entry name" value="oligo_HPY"/>
    <property type="match status" value="1"/>
</dbReference>
<dbReference type="InterPro" id="IPR003593">
    <property type="entry name" value="AAA+_ATPase"/>
</dbReference>
<dbReference type="Pfam" id="PF00005">
    <property type="entry name" value="ABC_tran"/>
    <property type="match status" value="1"/>
</dbReference>
<dbReference type="Pfam" id="PF08352">
    <property type="entry name" value="oligo_HPY"/>
    <property type="match status" value="1"/>
</dbReference>
<comment type="caution">
    <text evidence="6">The sequence shown here is derived from an EMBL/GenBank/DDBJ whole genome shotgun (WGS) entry which is preliminary data.</text>
</comment>
<dbReference type="Gene3D" id="3.40.50.300">
    <property type="entry name" value="P-loop containing nucleotide triphosphate hydrolases"/>
    <property type="match status" value="1"/>
</dbReference>
<dbReference type="PROSITE" id="PS50893">
    <property type="entry name" value="ABC_TRANSPORTER_2"/>
    <property type="match status" value="1"/>
</dbReference>